<dbReference type="Gene3D" id="2.30.110.10">
    <property type="entry name" value="Electron Transport, Fmn-binding Protein, Chain A"/>
    <property type="match status" value="1"/>
</dbReference>
<dbReference type="PANTHER" id="PTHR43567">
    <property type="entry name" value="FLAVOREDOXIN-RELATED-RELATED"/>
    <property type="match status" value="1"/>
</dbReference>
<comment type="cofactor">
    <cofactor evidence="1">
        <name>FMN</name>
        <dbReference type="ChEBI" id="CHEBI:58210"/>
    </cofactor>
</comment>
<dbReference type="Pfam" id="PF01613">
    <property type="entry name" value="Flavin_Reduct"/>
    <property type="match status" value="1"/>
</dbReference>
<evidence type="ECO:0000259" key="4">
    <source>
        <dbReference type="Pfam" id="PF01613"/>
    </source>
</evidence>
<comment type="similarity">
    <text evidence="3">Belongs to the flavoredoxin family.</text>
</comment>
<keyword evidence="2" id="KW-0285">Flavoprotein</keyword>
<sequence>MPVPVTRRTLVKNTLMTGLMAGAPALGKAGGKPANAKGIGDARVKLAEAGPMIPPVPAIMLTVNGLEPGKDEISVVWTFVINGKPPQIGISVENVHVALPMIRKHGEFVLNVPTVDIMESFDRVDMNSTKIDDKFRLSGLTRESAIRVDAPAIKESPIHVECKVFNTIEVPPIRTIFLAEVVATSVLEGVCDRDGKLLVESVPFFGMTAGSGEFYTMGEKVGHIGKSVGRSDIKY</sequence>
<dbReference type="InterPro" id="IPR006311">
    <property type="entry name" value="TAT_signal"/>
</dbReference>
<dbReference type="SUPFAM" id="SSF50475">
    <property type="entry name" value="FMN-binding split barrel"/>
    <property type="match status" value="1"/>
</dbReference>
<feature type="domain" description="Flavin reductase like" evidence="4">
    <location>
        <begin position="60"/>
        <end position="189"/>
    </location>
</feature>
<dbReference type="PROSITE" id="PS51318">
    <property type="entry name" value="TAT"/>
    <property type="match status" value="1"/>
</dbReference>
<name>E0Y035_9GAMM</name>
<dbReference type="GO" id="GO:0016646">
    <property type="term" value="F:oxidoreductase activity, acting on the CH-NH group of donors, NAD or NADP as acceptor"/>
    <property type="evidence" value="ECO:0007669"/>
    <property type="project" value="UniProtKB-ARBA"/>
</dbReference>
<protein>
    <submittedName>
        <fullName evidence="5">Conserved protein/domain typically associated with flavoprotein oxygenases, dim6/ntab family</fullName>
    </submittedName>
</protein>
<evidence type="ECO:0000313" key="5">
    <source>
        <dbReference type="EMBL" id="ADI20026.1"/>
    </source>
</evidence>
<dbReference type="EMBL" id="GU474936">
    <property type="protein sequence ID" value="ADI20026.1"/>
    <property type="molecule type" value="Genomic_DNA"/>
</dbReference>
<evidence type="ECO:0000256" key="1">
    <source>
        <dbReference type="ARBA" id="ARBA00001917"/>
    </source>
</evidence>
<dbReference type="InterPro" id="IPR002563">
    <property type="entry name" value="Flavin_Rdtase-like_dom"/>
</dbReference>
<evidence type="ECO:0000256" key="3">
    <source>
        <dbReference type="ARBA" id="ARBA00038054"/>
    </source>
</evidence>
<dbReference type="PANTHER" id="PTHR43567:SF1">
    <property type="entry name" value="FLAVOREDOXIN"/>
    <property type="match status" value="1"/>
</dbReference>
<organism evidence="5">
    <name type="scientific">uncultured gamma proteobacterium EB000_65A11</name>
    <dbReference type="NCBI Taxonomy" id="710972"/>
    <lineage>
        <taxon>Bacteria</taxon>
        <taxon>Pseudomonadati</taxon>
        <taxon>Pseudomonadota</taxon>
        <taxon>Gammaproteobacteria</taxon>
        <taxon>environmental samples</taxon>
    </lineage>
</organism>
<dbReference type="InterPro" id="IPR012349">
    <property type="entry name" value="Split_barrel_FMN-bd"/>
</dbReference>
<dbReference type="GO" id="GO:0010181">
    <property type="term" value="F:FMN binding"/>
    <property type="evidence" value="ECO:0007669"/>
    <property type="project" value="InterPro"/>
</dbReference>
<accession>E0Y035</accession>
<proteinExistence type="inferred from homology"/>
<evidence type="ECO:0000256" key="2">
    <source>
        <dbReference type="ARBA" id="ARBA00022630"/>
    </source>
</evidence>
<reference evidence="5" key="1">
    <citation type="journal article" date="2011" name="Environ. Microbiol.">
        <title>Time-series analyses of Monterey Bay coastal microbial picoplankton using a 'genome proxy' microarray.</title>
        <authorList>
            <person name="Rich V.I."/>
            <person name="Pham V.D."/>
            <person name="Eppley J."/>
            <person name="Shi Y."/>
            <person name="DeLong E.F."/>
        </authorList>
    </citation>
    <scope>NUCLEOTIDE SEQUENCE</scope>
</reference>
<dbReference type="AlphaFoldDB" id="E0Y035"/>
<dbReference type="InterPro" id="IPR052174">
    <property type="entry name" value="Flavoredoxin"/>
</dbReference>